<dbReference type="STRING" id="886293.Sinac_2105"/>
<evidence type="ECO:0000256" key="2">
    <source>
        <dbReference type="ARBA" id="ARBA00023125"/>
    </source>
</evidence>
<dbReference type="InterPro" id="IPR011711">
    <property type="entry name" value="GntR_C"/>
</dbReference>
<dbReference type="GO" id="GO:0003700">
    <property type="term" value="F:DNA-binding transcription factor activity"/>
    <property type="evidence" value="ECO:0007669"/>
    <property type="project" value="InterPro"/>
</dbReference>
<evidence type="ECO:0000313" key="6">
    <source>
        <dbReference type="Proteomes" id="UP000010798"/>
    </source>
</evidence>
<gene>
    <name evidence="5" type="ordered locus">Sinac_2105</name>
</gene>
<evidence type="ECO:0000256" key="3">
    <source>
        <dbReference type="ARBA" id="ARBA00023163"/>
    </source>
</evidence>
<dbReference type="HOGENOM" id="CLU_017584_5_5_0"/>
<dbReference type="PANTHER" id="PTHR43537">
    <property type="entry name" value="TRANSCRIPTIONAL REGULATOR, GNTR FAMILY"/>
    <property type="match status" value="1"/>
</dbReference>
<dbReference type="PANTHER" id="PTHR43537:SF45">
    <property type="entry name" value="GNTR FAMILY REGULATORY PROTEIN"/>
    <property type="match status" value="1"/>
</dbReference>
<feature type="domain" description="HTH gntR-type" evidence="4">
    <location>
        <begin position="4"/>
        <end position="71"/>
    </location>
</feature>
<keyword evidence="6" id="KW-1185">Reference proteome</keyword>
<dbReference type="Gene3D" id="1.20.120.530">
    <property type="entry name" value="GntR ligand-binding domain-like"/>
    <property type="match status" value="1"/>
</dbReference>
<dbReference type="InterPro" id="IPR008920">
    <property type="entry name" value="TF_FadR/GntR_C"/>
</dbReference>
<dbReference type="SUPFAM" id="SSF48008">
    <property type="entry name" value="GntR ligand-binding domain-like"/>
    <property type="match status" value="1"/>
</dbReference>
<keyword evidence="1" id="KW-0805">Transcription regulation</keyword>
<organism evidence="5 6">
    <name type="scientific">Singulisphaera acidiphila (strain ATCC BAA-1392 / DSM 18658 / VKM B-2454 / MOB10)</name>
    <dbReference type="NCBI Taxonomy" id="886293"/>
    <lineage>
        <taxon>Bacteria</taxon>
        <taxon>Pseudomonadati</taxon>
        <taxon>Planctomycetota</taxon>
        <taxon>Planctomycetia</taxon>
        <taxon>Isosphaerales</taxon>
        <taxon>Isosphaeraceae</taxon>
        <taxon>Singulisphaera</taxon>
    </lineage>
</organism>
<dbReference type="Pfam" id="PF00392">
    <property type="entry name" value="GntR"/>
    <property type="match status" value="1"/>
</dbReference>
<dbReference type="InterPro" id="IPR036388">
    <property type="entry name" value="WH-like_DNA-bd_sf"/>
</dbReference>
<dbReference type="InterPro" id="IPR036390">
    <property type="entry name" value="WH_DNA-bd_sf"/>
</dbReference>
<proteinExistence type="predicted"/>
<keyword evidence="2" id="KW-0238">DNA-binding</keyword>
<dbReference type="PROSITE" id="PS50949">
    <property type="entry name" value="HTH_GNTR"/>
    <property type="match status" value="1"/>
</dbReference>
<dbReference type="OrthoDB" id="9781630at2"/>
<reference evidence="5 6" key="1">
    <citation type="submission" date="2012-02" db="EMBL/GenBank/DDBJ databases">
        <title>Complete sequence of chromosome of Singulisphaera acidiphila DSM 18658.</title>
        <authorList>
            <consortium name="US DOE Joint Genome Institute (JGI-PGF)"/>
            <person name="Lucas S."/>
            <person name="Copeland A."/>
            <person name="Lapidus A."/>
            <person name="Glavina del Rio T."/>
            <person name="Dalin E."/>
            <person name="Tice H."/>
            <person name="Bruce D."/>
            <person name="Goodwin L."/>
            <person name="Pitluck S."/>
            <person name="Peters L."/>
            <person name="Ovchinnikova G."/>
            <person name="Chertkov O."/>
            <person name="Kyrpides N."/>
            <person name="Mavromatis K."/>
            <person name="Ivanova N."/>
            <person name="Brettin T."/>
            <person name="Detter J.C."/>
            <person name="Han C."/>
            <person name="Larimer F."/>
            <person name="Land M."/>
            <person name="Hauser L."/>
            <person name="Markowitz V."/>
            <person name="Cheng J.-F."/>
            <person name="Hugenholtz P."/>
            <person name="Woyke T."/>
            <person name="Wu D."/>
            <person name="Tindall B."/>
            <person name="Pomrenke H."/>
            <person name="Brambilla E."/>
            <person name="Klenk H.-P."/>
            <person name="Eisen J.A."/>
        </authorList>
    </citation>
    <scope>NUCLEOTIDE SEQUENCE [LARGE SCALE GENOMIC DNA]</scope>
    <source>
        <strain evidence="6">ATCC BAA-1392 / DSM 18658 / VKM B-2454 / MOB10</strain>
    </source>
</reference>
<dbReference type="Proteomes" id="UP000010798">
    <property type="component" value="Chromosome"/>
</dbReference>
<dbReference type="Gene3D" id="1.10.10.10">
    <property type="entry name" value="Winged helix-like DNA-binding domain superfamily/Winged helix DNA-binding domain"/>
    <property type="match status" value="1"/>
</dbReference>
<dbReference type="InterPro" id="IPR000524">
    <property type="entry name" value="Tscrpt_reg_HTH_GntR"/>
</dbReference>
<dbReference type="CDD" id="cd07377">
    <property type="entry name" value="WHTH_GntR"/>
    <property type="match status" value="1"/>
</dbReference>
<dbReference type="RefSeq" id="WP_015245607.1">
    <property type="nucleotide sequence ID" value="NC_019892.1"/>
</dbReference>
<name>L0DC59_SINAD</name>
<dbReference type="GO" id="GO:0003677">
    <property type="term" value="F:DNA binding"/>
    <property type="evidence" value="ECO:0007669"/>
    <property type="project" value="UniProtKB-KW"/>
</dbReference>
<dbReference type="SMART" id="SM00345">
    <property type="entry name" value="HTH_GNTR"/>
    <property type="match status" value="1"/>
</dbReference>
<dbReference type="SMART" id="SM00895">
    <property type="entry name" value="FCD"/>
    <property type="match status" value="1"/>
</dbReference>
<accession>L0DC59</accession>
<dbReference type="EMBL" id="CP003364">
    <property type="protein sequence ID" value="AGA26440.1"/>
    <property type="molecule type" value="Genomic_DNA"/>
</dbReference>
<dbReference type="SUPFAM" id="SSF46785">
    <property type="entry name" value="Winged helix' DNA-binding domain"/>
    <property type="match status" value="1"/>
</dbReference>
<dbReference type="KEGG" id="saci:Sinac_2105"/>
<dbReference type="eggNOG" id="COG1802">
    <property type="taxonomic scope" value="Bacteria"/>
</dbReference>
<protein>
    <submittedName>
        <fullName evidence="5">Transcriptional regulator</fullName>
    </submittedName>
</protein>
<evidence type="ECO:0000259" key="4">
    <source>
        <dbReference type="PROSITE" id="PS50949"/>
    </source>
</evidence>
<keyword evidence="3" id="KW-0804">Transcription</keyword>
<dbReference type="Pfam" id="PF07729">
    <property type="entry name" value="FCD"/>
    <property type="match status" value="1"/>
</dbReference>
<evidence type="ECO:0000256" key="1">
    <source>
        <dbReference type="ARBA" id="ARBA00023015"/>
    </source>
</evidence>
<dbReference type="AlphaFoldDB" id="L0DC59"/>
<sequence>MDHVSLAQSVYDRLHQRLRSGSLRPGTRLVNRTLAAELGTSTIPVREAISRLVSEGVLDFTPGAGAFVRAPDSNELGELYDVREALEVMAAVEAARFANDHLLADLRAICQWFRQVAEAIPPGQHATRPQFDHWLECEEAFHTRLVAASHNRWLVKVVKEIRVIAQVFAAQKRAPRLLTHALAVTTVSQHDTFVTILADHDTEKAAAWMSSHIRLGRDSVINYMLMQSVLEASGTQTDA</sequence>
<evidence type="ECO:0000313" key="5">
    <source>
        <dbReference type="EMBL" id="AGA26440.1"/>
    </source>
</evidence>